<keyword evidence="2" id="KW-0597">Phosphoprotein</keyword>
<dbReference type="GO" id="GO:0004312">
    <property type="term" value="F:fatty acid synthase activity"/>
    <property type="evidence" value="ECO:0007669"/>
    <property type="project" value="TreeGrafter"/>
</dbReference>
<dbReference type="InterPro" id="IPR001227">
    <property type="entry name" value="Ac_transferase_dom_sf"/>
</dbReference>
<evidence type="ECO:0000259" key="7">
    <source>
        <dbReference type="PROSITE" id="PS52019"/>
    </source>
</evidence>
<evidence type="ECO:0000256" key="4">
    <source>
        <dbReference type="PROSITE-ProRule" id="PRU01363"/>
    </source>
</evidence>
<dbReference type="InterPro" id="IPR049900">
    <property type="entry name" value="PKS_mFAS_DH"/>
</dbReference>
<evidence type="ECO:0000256" key="3">
    <source>
        <dbReference type="ARBA" id="ARBA00022679"/>
    </source>
</evidence>
<dbReference type="PROSITE" id="PS50075">
    <property type="entry name" value="CARRIER"/>
    <property type="match status" value="1"/>
</dbReference>
<feature type="region of interest" description="C-terminal hotdog fold" evidence="4">
    <location>
        <begin position="585"/>
        <end position="736"/>
    </location>
</feature>
<dbReference type="InterPro" id="IPR020806">
    <property type="entry name" value="PKS_PP-bd"/>
</dbReference>
<dbReference type="Gene3D" id="3.40.50.1820">
    <property type="entry name" value="alpha/beta hydrolase"/>
    <property type="match status" value="1"/>
</dbReference>
<evidence type="ECO:0000256" key="2">
    <source>
        <dbReference type="ARBA" id="ARBA00022553"/>
    </source>
</evidence>
<dbReference type="PANTHER" id="PTHR43775">
    <property type="entry name" value="FATTY ACID SYNTHASE"/>
    <property type="match status" value="1"/>
</dbReference>
<comment type="caution">
    <text evidence="8">The sequence shown here is derived from an EMBL/GenBank/DDBJ whole genome shotgun (WGS) entry which is preliminary data.</text>
</comment>
<dbReference type="InterPro" id="IPR030918">
    <property type="entry name" value="PT_fungal_PKS"/>
</dbReference>
<protein>
    <recommendedName>
        <fullName evidence="10">Carrier domain-containing protein</fullName>
    </recommendedName>
</protein>
<evidence type="ECO:0000313" key="9">
    <source>
        <dbReference type="Proteomes" id="UP000606974"/>
    </source>
</evidence>
<dbReference type="SMART" id="SM00827">
    <property type="entry name" value="PKS_AT"/>
    <property type="match status" value="1"/>
</dbReference>
<dbReference type="SUPFAM" id="SSF47336">
    <property type="entry name" value="ACP-like"/>
    <property type="match status" value="1"/>
</dbReference>
<dbReference type="SUPFAM" id="SSF52151">
    <property type="entry name" value="FabD/lysophospholipase-like"/>
    <property type="match status" value="1"/>
</dbReference>
<dbReference type="PANTHER" id="PTHR43775:SF37">
    <property type="entry name" value="SI:DKEY-61P9.11"/>
    <property type="match status" value="1"/>
</dbReference>
<name>A0A8H7DZD6_9EURO</name>
<feature type="compositionally biased region" description="Polar residues" evidence="5">
    <location>
        <begin position="860"/>
        <end position="878"/>
    </location>
</feature>
<gene>
    <name evidence="8" type="ORF">GJ744_004051</name>
</gene>
<dbReference type="PROSITE" id="PS52019">
    <property type="entry name" value="PKS_MFAS_DH"/>
    <property type="match status" value="1"/>
</dbReference>
<dbReference type="SUPFAM" id="SSF55048">
    <property type="entry name" value="Probable ACP-binding domain of malonyl-CoA ACP transacylase"/>
    <property type="match status" value="1"/>
</dbReference>
<feature type="region of interest" description="Disordered" evidence="5">
    <location>
        <begin position="762"/>
        <end position="782"/>
    </location>
</feature>
<evidence type="ECO:0000313" key="8">
    <source>
        <dbReference type="EMBL" id="KAF7503260.1"/>
    </source>
</evidence>
<evidence type="ECO:0000256" key="1">
    <source>
        <dbReference type="ARBA" id="ARBA00022450"/>
    </source>
</evidence>
<feature type="compositionally biased region" description="Basic and acidic residues" evidence="5">
    <location>
        <begin position="879"/>
        <end position="888"/>
    </location>
</feature>
<dbReference type="Gene3D" id="3.30.70.3290">
    <property type="match status" value="1"/>
</dbReference>
<dbReference type="InterPro" id="IPR016035">
    <property type="entry name" value="Acyl_Trfase/lysoPLipase"/>
</dbReference>
<dbReference type="InterPro" id="IPR050091">
    <property type="entry name" value="PKS_NRPS_Biosynth_Enz"/>
</dbReference>
<dbReference type="InterPro" id="IPR029058">
    <property type="entry name" value="AB_hydrolase_fold"/>
</dbReference>
<dbReference type="Gene3D" id="1.10.1200.10">
    <property type="entry name" value="ACP-like"/>
    <property type="match status" value="1"/>
</dbReference>
<feature type="domain" description="PKS/mFAS DH" evidence="7">
    <location>
        <begin position="427"/>
        <end position="736"/>
    </location>
</feature>
<dbReference type="Pfam" id="PF00698">
    <property type="entry name" value="Acyl_transf_1"/>
    <property type="match status" value="1"/>
</dbReference>
<dbReference type="Pfam" id="PF00975">
    <property type="entry name" value="Thioesterase"/>
    <property type="match status" value="1"/>
</dbReference>
<dbReference type="InterPro" id="IPR016036">
    <property type="entry name" value="Malonyl_transacylase_ACP-bd"/>
</dbReference>
<dbReference type="GO" id="GO:0006633">
    <property type="term" value="P:fatty acid biosynthetic process"/>
    <property type="evidence" value="ECO:0007669"/>
    <property type="project" value="TreeGrafter"/>
</dbReference>
<keyword evidence="1" id="KW-0596">Phosphopantetheine</keyword>
<dbReference type="EMBL" id="JAACFV010000188">
    <property type="protein sequence ID" value="KAF7503260.1"/>
    <property type="molecule type" value="Genomic_DNA"/>
</dbReference>
<reference evidence="8" key="1">
    <citation type="submission" date="2020-02" db="EMBL/GenBank/DDBJ databases">
        <authorList>
            <person name="Palmer J.M."/>
        </authorList>
    </citation>
    <scope>NUCLEOTIDE SEQUENCE</scope>
    <source>
        <strain evidence="8">EPUS1.4</strain>
        <tissue evidence="8">Thallus</tissue>
    </source>
</reference>
<evidence type="ECO:0000256" key="5">
    <source>
        <dbReference type="SAM" id="MobiDB-lite"/>
    </source>
</evidence>
<dbReference type="InterPro" id="IPR014043">
    <property type="entry name" value="Acyl_transferase_dom"/>
</dbReference>
<keyword evidence="9" id="KW-1185">Reference proteome</keyword>
<keyword evidence="3" id="KW-0808">Transferase</keyword>
<feature type="active site" description="Proton acceptor; for dehydratase activity" evidence="4">
    <location>
        <position position="459"/>
    </location>
</feature>
<organism evidence="8 9">
    <name type="scientific">Endocarpon pusillum</name>
    <dbReference type="NCBI Taxonomy" id="364733"/>
    <lineage>
        <taxon>Eukaryota</taxon>
        <taxon>Fungi</taxon>
        <taxon>Dikarya</taxon>
        <taxon>Ascomycota</taxon>
        <taxon>Pezizomycotina</taxon>
        <taxon>Eurotiomycetes</taxon>
        <taxon>Chaetothyriomycetidae</taxon>
        <taxon>Verrucariales</taxon>
        <taxon>Verrucariaceae</taxon>
        <taxon>Endocarpon</taxon>
    </lineage>
</organism>
<feature type="region of interest" description="N-terminal hotdog fold" evidence="4">
    <location>
        <begin position="427"/>
        <end position="563"/>
    </location>
</feature>
<dbReference type="AlphaFoldDB" id="A0A8H7DZD6"/>
<dbReference type="OrthoDB" id="329835at2759"/>
<feature type="domain" description="Carrier" evidence="6">
    <location>
        <begin position="782"/>
        <end position="859"/>
    </location>
</feature>
<dbReference type="InterPro" id="IPR036736">
    <property type="entry name" value="ACP-like_sf"/>
</dbReference>
<sequence length="1268" mass="139446">MPHSLRSAYIGNSIQCIADSLEKDLAQGSPVHATREERSPVVFLFTGQGSHYAGMGRDLFNTSPAFRTAILKLHRICEKHGFSSFLELITDPSIEIENISSVQIHLALVSVEIALVDLWKAWGIEPDAVIGHSIGEYAALYTAGVLSANDVMYLVGKRAELIDYKCVAGTHGMLSIAAAPNQLDTILSNLEQDNLQISCFNCPNMAVLSGERPQLLQVKERLEEQRVKCKLLDVQYAMHSTQLDGITEGFRRVAQGVRFGAPKVKIVSTLLGDEIAEDNDHVFNGDYLVRHSKEPVQFQRAIETCKSRHLVDPSAFWLEIGPRPICLGLVRSNLGSIPFDHAFASLDKGVNSWKCVSAALAAMYKARKPVQWREFHRDFVDCLSLISLPKYAWDTKDFWIPYQGSIQLPDSQQVTATESQLLSTCLHHIERHEDTAEGQSATFTSKISHPSLMDIIRGHRLSGITVCPAGVFNDMALTAARYMLTGEASNGPFPNLSVVSTQIDRPIVPQPNSSQVVEVNVTRSRTSPDSFSVSFTDQVQPSATISKCIVQVRDEVAFHLGCQGLLPSIQSKIAMLKKNAEAGRANRFMREIFYKLFGDLMSYDDKFEGVEEAVVSQNFDEAVATVKVLAHDATKPDGRFTLSPYWIDALTHLAGFLFNGNPLKGEDYVYMGTHMERLEIAARDLSPDVRYQSYAYIERSRGSDILQGHVYILDGDLIVGYLEGARFRRMPRNTLHRVLGKIEPSTSNRSLLGRYPADSSGITKVTNGPVETPKEAPKSANGESNSYYATFLKILLHETGLVESELQPSTFFAEIGIDSLMSISVLAALKAETGLELPATWLMEQPTLQDAQREFRSIQSRTAGTSLPNGTISTSTDSHQGEHHETQLDGHTATNGVAINGVDTTNGCHETEGDSVFSNGTRIGNGAVANGHHIKFEESRSCNIVLMQGSATPSPRLPLFLIADGAGSAAAYLHLPKLGHDLPVWAVESPWVHDPENFDCSFQEAVAFYLAAVRAKQPHGPYLLGGWSAGGVFAYEVARLLLEAGEQVKALVIVDIPGPRAYDRTKVVEPTMNIIDELGMLTGIDRSYSESTPKSQHLKRHMLSTVTCLSKLDPIAMRPECQPDHVFIICATKDILPRTPHGGCGGDVGNSAASKLNAWFYPSSYGIGPRGWDALVGDGNLEYFAVEGDHFSIMLPPEVSQLGQIIQKALGTSSQRPCPYSGLHKSNIPTIALKPRRYTPLGRIKHGIRKGHWELDLDASDYSWCWYV</sequence>
<dbReference type="GO" id="GO:0044550">
    <property type="term" value="P:secondary metabolite biosynthetic process"/>
    <property type="evidence" value="ECO:0007669"/>
    <property type="project" value="UniProtKB-ARBA"/>
</dbReference>
<dbReference type="Proteomes" id="UP000606974">
    <property type="component" value="Unassembled WGS sequence"/>
</dbReference>
<dbReference type="Gene3D" id="3.40.366.10">
    <property type="entry name" value="Malonyl-Coenzyme A Acyl Carrier Protein, domain 2"/>
    <property type="match status" value="1"/>
</dbReference>
<accession>A0A8H7DZD6</accession>
<dbReference type="InterPro" id="IPR001031">
    <property type="entry name" value="Thioesterase"/>
</dbReference>
<feature type="region of interest" description="Disordered" evidence="5">
    <location>
        <begin position="860"/>
        <end position="888"/>
    </location>
</feature>
<evidence type="ECO:0008006" key="10">
    <source>
        <dbReference type="Google" id="ProtNLM"/>
    </source>
</evidence>
<dbReference type="InterPro" id="IPR049551">
    <property type="entry name" value="PKS_DH_C"/>
</dbReference>
<dbReference type="NCBIfam" id="TIGR04532">
    <property type="entry name" value="PT_fungal_PKS"/>
    <property type="match status" value="1"/>
</dbReference>
<proteinExistence type="predicted"/>
<dbReference type="Pfam" id="PF00550">
    <property type="entry name" value="PP-binding"/>
    <property type="match status" value="1"/>
</dbReference>
<dbReference type="GO" id="GO:0031177">
    <property type="term" value="F:phosphopantetheine binding"/>
    <property type="evidence" value="ECO:0007669"/>
    <property type="project" value="InterPro"/>
</dbReference>
<dbReference type="SUPFAM" id="SSF53474">
    <property type="entry name" value="alpha/beta-Hydrolases"/>
    <property type="match status" value="1"/>
</dbReference>
<dbReference type="InterPro" id="IPR042104">
    <property type="entry name" value="PKS_dehydratase_sf"/>
</dbReference>
<dbReference type="Gene3D" id="3.10.129.110">
    <property type="entry name" value="Polyketide synthase dehydratase"/>
    <property type="match status" value="1"/>
</dbReference>
<dbReference type="InterPro" id="IPR009081">
    <property type="entry name" value="PP-bd_ACP"/>
</dbReference>
<evidence type="ECO:0000259" key="6">
    <source>
        <dbReference type="PROSITE" id="PS50075"/>
    </source>
</evidence>
<feature type="active site" description="Proton donor; for dehydratase activity" evidence="4">
    <location>
        <position position="648"/>
    </location>
</feature>
<dbReference type="SMART" id="SM00823">
    <property type="entry name" value="PKS_PP"/>
    <property type="match status" value="1"/>
</dbReference>
<dbReference type="Pfam" id="PF14765">
    <property type="entry name" value="PS-DH"/>
    <property type="match status" value="1"/>
</dbReference>